<name>A0AAV6UAU0_9ARAC</name>
<dbReference type="GO" id="GO:0003676">
    <property type="term" value="F:nucleic acid binding"/>
    <property type="evidence" value="ECO:0007669"/>
    <property type="project" value="InterPro"/>
</dbReference>
<protein>
    <recommendedName>
        <fullName evidence="2">Integrase catalytic domain-containing protein</fullName>
    </recommendedName>
</protein>
<dbReference type="EMBL" id="JAFNEN010000565">
    <property type="protein sequence ID" value="KAG8180391.1"/>
    <property type="molecule type" value="Genomic_DNA"/>
</dbReference>
<dbReference type="AlphaFoldDB" id="A0AAV6UAU0"/>
<dbReference type="InterPro" id="IPR036397">
    <property type="entry name" value="RNaseH_sf"/>
</dbReference>
<proteinExistence type="predicted"/>
<feature type="compositionally biased region" description="Basic residues" evidence="1">
    <location>
        <begin position="350"/>
        <end position="363"/>
    </location>
</feature>
<organism evidence="3 4">
    <name type="scientific">Oedothorax gibbosus</name>
    <dbReference type="NCBI Taxonomy" id="931172"/>
    <lineage>
        <taxon>Eukaryota</taxon>
        <taxon>Metazoa</taxon>
        <taxon>Ecdysozoa</taxon>
        <taxon>Arthropoda</taxon>
        <taxon>Chelicerata</taxon>
        <taxon>Arachnida</taxon>
        <taxon>Araneae</taxon>
        <taxon>Araneomorphae</taxon>
        <taxon>Entelegynae</taxon>
        <taxon>Araneoidea</taxon>
        <taxon>Linyphiidae</taxon>
        <taxon>Erigoninae</taxon>
        <taxon>Oedothorax</taxon>
    </lineage>
</organism>
<gene>
    <name evidence="3" type="ORF">JTE90_025441</name>
</gene>
<dbReference type="Proteomes" id="UP000827092">
    <property type="component" value="Unassembled WGS sequence"/>
</dbReference>
<keyword evidence="4" id="KW-1185">Reference proteome</keyword>
<evidence type="ECO:0000313" key="4">
    <source>
        <dbReference type="Proteomes" id="UP000827092"/>
    </source>
</evidence>
<evidence type="ECO:0000256" key="1">
    <source>
        <dbReference type="SAM" id="MobiDB-lite"/>
    </source>
</evidence>
<dbReference type="InterPro" id="IPR001584">
    <property type="entry name" value="Integrase_cat-core"/>
</dbReference>
<evidence type="ECO:0000259" key="2">
    <source>
        <dbReference type="PROSITE" id="PS50994"/>
    </source>
</evidence>
<dbReference type="PROSITE" id="PS50994">
    <property type="entry name" value="INTEGRASE"/>
    <property type="match status" value="1"/>
</dbReference>
<feature type="region of interest" description="Disordered" evidence="1">
    <location>
        <begin position="272"/>
        <end position="363"/>
    </location>
</feature>
<feature type="domain" description="Integrase catalytic" evidence="2">
    <location>
        <begin position="23"/>
        <end position="178"/>
    </location>
</feature>
<dbReference type="GO" id="GO:0015074">
    <property type="term" value="P:DNA integration"/>
    <property type="evidence" value="ECO:0007669"/>
    <property type="project" value="InterPro"/>
</dbReference>
<dbReference type="Pfam" id="PF00665">
    <property type="entry name" value="rve"/>
    <property type="match status" value="1"/>
</dbReference>
<dbReference type="SUPFAM" id="SSF53098">
    <property type="entry name" value="Ribonuclease H-like"/>
    <property type="match status" value="1"/>
</dbReference>
<evidence type="ECO:0000313" key="3">
    <source>
        <dbReference type="EMBL" id="KAG8180391.1"/>
    </source>
</evidence>
<dbReference type="InterPro" id="IPR012337">
    <property type="entry name" value="RNaseH-like_sf"/>
</dbReference>
<feature type="compositionally biased region" description="Pro residues" evidence="1">
    <location>
        <begin position="281"/>
        <end position="309"/>
    </location>
</feature>
<dbReference type="Gene3D" id="3.30.420.10">
    <property type="entry name" value="Ribonuclease H-like superfamily/Ribonuclease H"/>
    <property type="match status" value="1"/>
</dbReference>
<sequence length="363" mass="39272">MQTLAVAFLCRQEENSAAPASKQASWPVPEVAWERIHVDHAGPVDGHTLFIIVDAQSKWLEVFPVPSTSSSASIAVLRDLFARFGVPKSLVSDNGEAFSSEEFRRFMSRNGITHIRTAPYHPNSNGIAERAVRTTKSALKKITEGPFAQRLARFLFSYRRTPSAATGRSPAENMFGRPMRSSLDLLKETGNSTKKQGPCYTSVYAGGELVWARNFGRGSKWVPGTVQATVGNAMLKVETAAGIWSRHVDQVKHRELTQPTPLQIPDNTKLAAIPSQGAPLPDGPGSPVPRPPAMSPGPQPPTLSPPNTPARPAGQGSTSPVSSRARPPVLTPQGPVPAQPQTVSVPPLRRSTRPKQPPRRLDY</sequence>
<comment type="caution">
    <text evidence="3">The sequence shown here is derived from an EMBL/GenBank/DDBJ whole genome shotgun (WGS) entry which is preliminary data.</text>
</comment>
<dbReference type="FunFam" id="3.30.420.10:FF:000063">
    <property type="entry name" value="Retrovirus-related Pol polyprotein from transposon 297-like Protein"/>
    <property type="match status" value="1"/>
</dbReference>
<dbReference type="PANTHER" id="PTHR37984:SF13">
    <property type="entry name" value="RIBONUCLEASE H"/>
    <property type="match status" value="1"/>
</dbReference>
<dbReference type="PANTHER" id="PTHR37984">
    <property type="entry name" value="PROTEIN CBG26694"/>
    <property type="match status" value="1"/>
</dbReference>
<dbReference type="InterPro" id="IPR050951">
    <property type="entry name" value="Retrovirus_Pol_polyprotein"/>
</dbReference>
<accession>A0AAV6UAU0</accession>
<reference evidence="3 4" key="1">
    <citation type="journal article" date="2022" name="Nat. Ecol. Evol.">
        <title>A masculinizing supergene underlies an exaggerated male reproductive morph in a spider.</title>
        <authorList>
            <person name="Hendrickx F."/>
            <person name="De Corte Z."/>
            <person name="Sonet G."/>
            <person name="Van Belleghem S.M."/>
            <person name="Kostlbacher S."/>
            <person name="Vangestel C."/>
        </authorList>
    </citation>
    <scope>NUCLEOTIDE SEQUENCE [LARGE SCALE GENOMIC DNA]</scope>
    <source>
        <strain evidence="3">W744_W776</strain>
    </source>
</reference>